<organism evidence="1 2">
    <name type="scientific">Luteipulveratus halotolerans</name>
    <dbReference type="NCBI Taxonomy" id="1631356"/>
    <lineage>
        <taxon>Bacteria</taxon>
        <taxon>Bacillati</taxon>
        <taxon>Actinomycetota</taxon>
        <taxon>Actinomycetes</taxon>
        <taxon>Micrococcales</taxon>
        <taxon>Dermacoccaceae</taxon>
        <taxon>Luteipulveratus</taxon>
    </lineage>
</organism>
<comment type="caution">
    <text evidence="1">The sequence shown here is derived from an EMBL/GenBank/DDBJ whole genome shotgun (WGS) entry which is preliminary data.</text>
</comment>
<reference evidence="2" key="1">
    <citation type="submission" date="2015-03" db="EMBL/GenBank/DDBJ databases">
        <title>Luteipulveratus halotolerans sp. nov., a novel actinobacterium (Dermacoccaceae) from Sarawak, Malaysia.</title>
        <authorList>
            <person name="Juboi H."/>
            <person name="Basik A."/>
            <person name="Shamsul S.S."/>
            <person name="Arnold P."/>
            <person name="Schmitt E.K."/>
            <person name="Sanglier J.-J."/>
            <person name="Yeo T."/>
        </authorList>
    </citation>
    <scope>NUCLEOTIDE SEQUENCE [LARGE SCALE GENOMIC DNA]</scope>
    <source>
        <strain evidence="2">C296001</strain>
    </source>
</reference>
<evidence type="ECO:0000313" key="1">
    <source>
        <dbReference type="EMBL" id="KNX36546.1"/>
    </source>
</evidence>
<dbReference type="EMBL" id="LAIR01000002">
    <property type="protein sequence ID" value="KNX36546.1"/>
    <property type="molecule type" value="Genomic_DNA"/>
</dbReference>
<dbReference type="RefSeq" id="WP_050668811.1">
    <property type="nucleotide sequence ID" value="NZ_LAIR01000002.1"/>
</dbReference>
<keyword evidence="2" id="KW-1185">Reference proteome</keyword>
<gene>
    <name evidence="1" type="ORF">VV01_04265</name>
</gene>
<dbReference type="OrthoDB" id="4843798at2"/>
<proteinExistence type="predicted"/>
<evidence type="ECO:0000313" key="2">
    <source>
        <dbReference type="Proteomes" id="UP000037397"/>
    </source>
</evidence>
<dbReference type="AlphaFoldDB" id="A0A0L6CFF3"/>
<dbReference type="Proteomes" id="UP000037397">
    <property type="component" value="Unassembled WGS sequence"/>
</dbReference>
<protein>
    <submittedName>
        <fullName evidence="1">Uncharacterized protein</fullName>
    </submittedName>
</protein>
<sequence length="82" mass="9103">MGALLVYLAICVLPGLALLALERSTQPARVHRLEAVMLAYDDTLRACCVQLGLPAPPHRRRQMQGLERLQVEAELAQAGLRW</sequence>
<name>A0A0L6CFF3_9MICO</name>
<dbReference type="STRING" id="1631356.VV01_04265"/>
<accession>A0A0L6CFF3</accession>